<accession>A0A6A6B424</accession>
<dbReference type="Gene3D" id="3.40.50.1240">
    <property type="entry name" value="Phosphoglycerate mutase-like"/>
    <property type="match status" value="1"/>
</dbReference>
<evidence type="ECO:0000313" key="2">
    <source>
        <dbReference type="Proteomes" id="UP000799438"/>
    </source>
</evidence>
<dbReference type="PANTHER" id="PTHR48100">
    <property type="entry name" value="BROAD-SPECIFICITY PHOSPHATASE YOR283W-RELATED"/>
    <property type="match status" value="1"/>
</dbReference>
<dbReference type="AlphaFoldDB" id="A0A6A6B424"/>
<dbReference type="OrthoDB" id="496981at2759"/>
<dbReference type="InterPro" id="IPR013078">
    <property type="entry name" value="His_Pase_superF_clade-1"/>
</dbReference>
<dbReference type="GeneID" id="54294837"/>
<name>A0A6A6B424_9PEZI</name>
<evidence type="ECO:0008006" key="3">
    <source>
        <dbReference type="Google" id="ProtNLM"/>
    </source>
</evidence>
<keyword evidence="2" id="KW-1185">Reference proteome</keyword>
<dbReference type="RefSeq" id="XP_033394289.1">
    <property type="nucleotide sequence ID" value="XM_033537341.1"/>
</dbReference>
<dbReference type="GO" id="GO:0005737">
    <property type="term" value="C:cytoplasm"/>
    <property type="evidence" value="ECO:0007669"/>
    <property type="project" value="TreeGrafter"/>
</dbReference>
<dbReference type="SMART" id="SM00855">
    <property type="entry name" value="PGAM"/>
    <property type="match status" value="1"/>
</dbReference>
<sequence length="335" mass="36454">MHEAEAGVAYRGANATRYVNYTTVTGIFAQDDPATDASNFDYATSNLGLLNRTYPSDALSSNASTTQWQRLYSYMNYLQAQTPSNVAYKLFFAGRHGEGAHNVAEAFYGTEAWDCYWSLRDGNETSTWADAKLTPTGIAQARVAHDFWARALRPEVGALAPQSYYVSPLARCLQTAETTFAGLQLPEDSPFSPTVKELLRETIGIHTCDRRSSRTWIAENYPAWEIEKGFAEEDPLWKADVRESSSAQVLRLKTLLDDIFAHDPNDVVSLTSHSGSIRALLAAVGHREFSLATGGVIPVLVRAETVEGAPPNRTVEPGTGPPTCGAGVVVPTGEA</sequence>
<protein>
    <recommendedName>
        <fullName evidence="3">Phosphoglycerate mutase</fullName>
    </recommendedName>
</protein>
<dbReference type="CDD" id="cd07067">
    <property type="entry name" value="HP_PGM_like"/>
    <property type="match status" value="1"/>
</dbReference>
<dbReference type="Proteomes" id="UP000799438">
    <property type="component" value="Unassembled WGS sequence"/>
</dbReference>
<organism evidence="1 2">
    <name type="scientific">Aplosporella prunicola CBS 121167</name>
    <dbReference type="NCBI Taxonomy" id="1176127"/>
    <lineage>
        <taxon>Eukaryota</taxon>
        <taxon>Fungi</taxon>
        <taxon>Dikarya</taxon>
        <taxon>Ascomycota</taxon>
        <taxon>Pezizomycotina</taxon>
        <taxon>Dothideomycetes</taxon>
        <taxon>Dothideomycetes incertae sedis</taxon>
        <taxon>Botryosphaeriales</taxon>
        <taxon>Aplosporellaceae</taxon>
        <taxon>Aplosporella</taxon>
    </lineage>
</organism>
<gene>
    <name evidence="1" type="ORF">K452DRAFT_233920</name>
</gene>
<dbReference type="InterPro" id="IPR050275">
    <property type="entry name" value="PGM_Phosphatase"/>
</dbReference>
<dbReference type="SUPFAM" id="SSF53254">
    <property type="entry name" value="Phosphoglycerate mutase-like"/>
    <property type="match status" value="1"/>
</dbReference>
<proteinExistence type="predicted"/>
<reference evidence="1" key="1">
    <citation type="journal article" date="2020" name="Stud. Mycol.">
        <title>101 Dothideomycetes genomes: a test case for predicting lifestyles and emergence of pathogens.</title>
        <authorList>
            <person name="Haridas S."/>
            <person name="Albert R."/>
            <person name="Binder M."/>
            <person name="Bloem J."/>
            <person name="Labutti K."/>
            <person name="Salamov A."/>
            <person name="Andreopoulos B."/>
            <person name="Baker S."/>
            <person name="Barry K."/>
            <person name="Bills G."/>
            <person name="Bluhm B."/>
            <person name="Cannon C."/>
            <person name="Castanera R."/>
            <person name="Culley D."/>
            <person name="Daum C."/>
            <person name="Ezra D."/>
            <person name="Gonzalez J."/>
            <person name="Henrissat B."/>
            <person name="Kuo A."/>
            <person name="Liang C."/>
            <person name="Lipzen A."/>
            <person name="Lutzoni F."/>
            <person name="Magnuson J."/>
            <person name="Mondo S."/>
            <person name="Nolan M."/>
            <person name="Ohm R."/>
            <person name="Pangilinan J."/>
            <person name="Park H.-J."/>
            <person name="Ramirez L."/>
            <person name="Alfaro M."/>
            <person name="Sun H."/>
            <person name="Tritt A."/>
            <person name="Yoshinaga Y."/>
            <person name="Zwiers L.-H."/>
            <person name="Turgeon B."/>
            <person name="Goodwin S."/>
            <person name="Spatafora J."/>
            <person name="Crous P."/>
            <person name="Grigoriev I."/>
        </authorList>
    </citation>
    <scope>NUCLEOTIDE SEQUENCE</scope>
    <source>
        <strain evidence="1">CBS 121167</strain>
    </source>
</reference>
<dbReference type="EMBL" id="ML995496">
    <property type="protein sequence ID" value="KAF2138576.1"/>
    <property type="molecule type" value="Genomic_DNA"/>
</dbReference>
<dbReference type="InterPro" id="IPR029033">
    <property type="entry name" value="His_PPase_superfam"/>
</dbReference>
<dbReference type="GO" id="GO:0016791">
    <property type="term" value="F:phosphatase activity"/>
    <property type="evidence" value="ECO:0007669"/>
    <property type="project" value="TreeGrafter"/>
</dbReference>
<dbReference type="Pfam" id="PF00300">
    <property type="entry name" value="His_Phos_1"/>
    <property type="match status" value="1"/>
</dbReference>
<evidence type="ECO:0000313" key="1">
    <source>
        <dbReference type="EMBL" id="KAF2138576.1"/>
    </source>
</evidence>
<dbReference type="PANTHER" id="PTHR48100:SF1">
    <property type="entry name" value="HISTIDINE PHOSPHATASE FAMILY PROTEIN-RELATED"/>
    <property type="match status" value="1"/>
</dbReference>